<proteinExistence type="predicted"/>
<gene>
    <name evidence="1" type="ORF">D6Z83_18890</name>
</gene>
<evidence type="ECO:0000313" key="2">
    <source>
        <dbReference type="Proteomes" id="UP000278036"/>
    </source>
</evidence>
<organism evidence="1 2">
    <name type="scientific">Teichococcus wenyumeiae</name>
    <dbReference type="NCBI Taxonomy" id="2478470"/>
    <lineage>
        <taxon>Bacteria</taxon>
        <taxon>Pseudomonadati</taxon>
        <taxon>Pseudomonadota</taxon>
        <taxon>Alphaproteobacteria</taxon>
        <taxon>Acetobacterales</taxon>
        <taxon>Roseomonadaceae</taxon>
        <taxon>Roseomonas</taxon>
    </lineage>
</organism>
<sequence>MIRRIWTLLPRKLRREALFGAMAALAPRIDRPEPDGQGVLAVAGYFSAATGLGAATRRLAAGLREAGLAPHEADL</sequence>
<protein>
    <submittedName>
        <fullName evidence="1">Uncharacterized protein</fullName>
    </submittedName>
</protein>
<dbReference type="InParanoid" id="A0A3A9JG29"/>
<comment type="caution">
    <text evidence="1">The sequence shown here is derived from an EMBL/GenBank/DDBJ whole genome shotgun (WGS) entry which is preliminary data.</text>
</comment>
<feature type="non-terminal residue" evidence="1">
    <location>
        <position position="75"/>
    </location>
</feature>
<reference evidence="1 2" key="1">
    <citation type="submission" date="2018-09" db="EMBL/GenBank/DDBJ databases">
        <title>Roseomonas sp. nov., isolated from feces of Tibetan antelopes in the Qinghai-Tibet plateau, China.</title>
        <authorList>
            <person name="Tian Z."/>
        </authorList>
    </citation>
    <scope>NUCLEOTIDE SEQUENCE [LARGE SCALE GENOMIC DNA]</scope>
    <source>
        <strain evidence="1 2">Z24</strain>
    </source>
</reference>
<dbReference type="AlphaFoldDB" id="A0A3A9JG29"/>
<dbReference type="Proteomes" id="UP000278036">
    <property type="component" value="Unassembled WGS sequence"/>
</dbReference>
<accession>A0A3A9JG29</accession>
<name>A0A3A9JG29_9PROT</name>
<dbReference type="EMBL" id="RAQU01000140">
    <property type="protein sequence ID" value="RKK02596.1"/>
    <property type="molecule type" value="Genomic_DNA"/>
</dbReference>
<evidence type="ECO:0000313" key="1">
    <source>
        <dbReference type="EMBL" id="RKK02596.1"/>
    </source>
</evidence>